<organism evidence="1 2">
    <name type="scientific">Coprinellus micaceus</name>
    <name type="common">Glistening ink-cap mushroom</name>
    <name type="synonym">Coprinus micaceus</name>
    <dbReference type="NCBI Taxonomy" id="71717"/>
    <lineage>
        <taxon>Eukaryota</taxon>
        <taxon>Fungi</taxon>
        <taxon>Dikarya</taxon>
        <taxon>Basidiomycota</taxon>
        <taxon>Agaricomycotina</taxon>
        <taxon>Agaricomycetes</taxon>
        <taxon>Agaricomycetidae</taxon>
        <taxon>Agaricales</taxon>
        <taxon>Agaricineae</taxon>
        <taxon>Psathyrellaceae</taxon>
        <taxon>Coprinellus</taxon>
    </lineage>
</organism>
<dbReference type="EMBL" id="QPFP01000070">
    <property type="protein sequence ID" value="TEB24122.1"/>
    <property type="molecule type" value="Genomic_DNA"/>
</dbReference>
<dbReference type="AlphaFoldDB" id="A0A4Y7SQP7"/>
<protein>
    <submittedName>
        <fullName evidence="1">Uncharacterized protein</fullName>
    </submittedName>
</protein>
<accession>A0A4Y7SQP7</accession>
<keyword evidence="2" id="KW-1185">Reference proteome</keyword>
<proteinExistence type="predicted"/>
<name>A0A4Y7SQP7_COPMI</name>
<evidence type="ECO:0000313" key="1">
    <source>
        <dbReference type="EMBL" id="TEB24122.1"/>
    </source>
</evidence>
<dbReference type="Proteomes" id="UP000298030">
    <property type="component" value="Unassembled WGS sequence"/>
</dbReference>
<reference evidence="1 2" key="1">
    <citation type="journal article" date="2019" name="Nat. Ecol. Evol.">
        <title>Megaphylogeny resolves global patterns of mushroom evolution.</title>
        <authorList>
            <person name="Varga T."/>
            <person name="Krizsan K."/>
            <person name="Foldi C."/>
            <person name="Dima B."/>
            <person name="Sanchez-Garcia M."/>
            <person name="Sanchez-Ramirez S."/>
            <person name="Szollosi G.J."/>
            <person name="Szarkandi J.G."/>
            <person name="Papp V."/>
            <person name="Albert L."/>
            <person name="Andreopoulos W."/>
            <person name="Angelini C."/>
            <person name="Antonin V."/>
            <person name="Barry K.W."/>
            <person name="Bougher N.L."/>
            <person name="Buchanan P."/>
            <person name="Buyck B."/>
            <person name="Bense V."/>
            <person name="Catcheside P."/>
            <person name="Chovatia M."/>
            <person name="Cooper J."/>
            <person name="Damon W."/>
            <person name="Desjardin D."/>
            <person name="Finy P."/>
            <person name="Geml J."/>
            <person name="Haridas S."/>
            <person name="Hughes K."/>
            <person name="Justo A."/>
            <person name="Karasinski D."/>
            <person name="Kautmanova I."/>
            <person name="Kiss B."/>
            <person name="Kocsube S."/>
            <person name="Kotiranta H."/>
            <person name="LaButti K.M."/>
            <person name="Lechner B.E."/>
            <person name="Liimatainen K."/>
            <person name="Lipzen A."/>
            <person name="Lukacs Z."/>
            <person name="Mihaltcheva S."/>
            <person name="Morgado L.N."/>
            <person name="Niskanen T."/>
            <person name="Noordeloos M.E."/>
            <person name="Ohm R.A."/>
            <person name="Ortiz-Santana B."/>
            <person name="Ovrebo C."/>
            <person name="Racz N."/>
            <person name="Riley R."/>
            <person name="Savchenko A."/>
            <person name="Shiryaev A."/>
            <person name="Soop K."/>
            <person name="Spirin V."/>
            <person name="Szebenyi C."/>
            <person name="Tomsovsky M."/>
            <person name="Tulloss R.E."/>
            <person name="Uehling J."/>
            <person name="Grigoriev I.V."/>
            <person name="Vagvolgyi C."/>
            <person name="Papp T."/>
            <person name="Martin F.M."/>
            <person name="Miettinen O."/>
            <person name="Hibbett D.S."/>
            <person name="Nagy L.G."/>
        </authorList>
    </citation>
    <scope>NUCLEOTIDE SEQUENCE [LARGE SCALE GENOMIC DNA]</scope>
    <source>
        <strain evidence="1 2">FP101781</strain>
    </source>
</reference>
<sequence>MVQDKLRSLHPRYTHFSLSLLLLAHPEYAILLVPEPQVAPPEYRRSNFFRRMVDLQLGSCTMGLTGAWGAGFRALGRGKGLYASSGSTLSVRVQLSIRTMYADIVQGFGEGSVYGGTEVRGAFVVHNRARGRNTGTLTG</sequence>
<comment type="caution">
    <text evidence="1">The sequence shown here is derived from an EMBL/GenBank/DDBJ whole genome shotgun (WGS) entry which is preliminary data.</text>
</comment>
<evidence type="ECO:0000313" key="2">
    <source>
        <dbReference type="Proteomes" id="UP000298030"/>
    </source>
</evidence>
<gene>
    <name evidence="1" type="ORF">FA13DRAFT_1391701</name>
</gene>